<dbReference type="InterPro" id="IPR006300">
    <property type="entry name" value="FlgB"/>
</dbReference>
<evidence type="ECO:0000256" key="6">
    <source>
        <dbReference type="PIRNR" id="PIRNR002889"/>
    </source>
</evidence>
<dbReference type="AlphaFoldDB" id="A0A938BRU4"/>
<dbReference type="GO" id="GO:0030694">
    <property type="term" value="C:bacterial-type flagellum basal body, rod"/>
    <property type="evidence" value="ECO:0007669"/>
    <property type="project" value="InterPro"/>
</dbReference>
<comment type="caution">
    <text evidence="7">The sequence shown here is derived from an EMBL/GenBank/DDBJ whole genome shotgun (WGS) entry which is preliminary data.</text>
</comment>
<keyword evidence="7" id="KW-0969">Cilium</keyword>
<keyword evidence="4 6" id="KW-0975">Bacterial flagellum</keyword>
<accession>A0A938BRU4</accession>
<comment type="similarity">
    <text evidence="2 6">Belongs to the flagella basal body rod proteins family.</text>
</comment>
<name>A0A938BRU4_UNCEI</name>
<organism evidence="7 8">
    <name type="scientific">Eiseniibacteriota bacterium</name>
    <dbReference type="NCBI Taxonomy" id="2212470"/>
    <lineage>
        <taxon>Bacteria</taxon>
        <taxon>Candidatus Eiseniibacteriota</taxon>
    </lineage>
</organism>
<dbReference type="NCBIfam" id="TIGR01396">
    <property type="entry name" value="FlgB"/>
    <property type="match status" value="1"/>
</dbReference>
<dbReference type="EMBL" id="VGIY01000454">
    <property type="protein sequence ID" value="MBM3318707.1"/>
    <property type="molecule type" value="Genomic_DNA"/>
</dbReference>
<reference evidence="7" key="1">
    <citation type="submission" date="2019-03" db="EMBL/GenBank/DDBJ databases">
        <title>Lake Tanganyika Metagenome-Assembled Genomes (MAGs).</title>
        <authorList>
            <person name="Tran P."/>
        </authorList>
    </citation>
    <scope>NUCLEOTIDE SEQUENCE</scope>
    <source>
        <strain evidence="7">M_DeepCast_400m_m2_100</strain>
    </source>
</reference>
<keyword evidence="7" id="KW-0282">Flagellum</keyword>
<evidence type="ECO:0000313" key="8">
    <source>
        <dbReference type="Proteomes" id="UP000748308"/>
    </source>
</evidence>
<evidence type="ECO:0000256" key="3">
    <source>
        <dbReference type="ARBA" id="ARBA00014376"/>
    </source>
</evidence>
<gene>
    <name evidence="7" type="primary">flgB</name>
    <name evidence="7" type="ORF">FJY75_12725</name>
</gene>
<comment type="subcellular location">
    <subcellularLocation>
        <location evidence="1 6">Bacterial flagellum basal body</location>
    </subcellularLocation>
</comment>
<proteinExistence type="inferred from homology"/>
<evidence type="ECO:0000256" key="1">
    <source>
        <dbReference type="ARBA" id="ARBA00004117"/>
    </source>
</evidence>
<evidence type="ECO:0000256" key="2">
    <source>
        <dbReference type="ARBA" id="ARBA00009677"/>
    </source>
</evidence>
<comment type="function">
    <text evidence="5 6">Structural component of flagellum, the bacterial motility apparatus. Part of the rod structure of flagellar basal body.</text>
</comment>
<dbReference type="GO" id="GO:0071973">
    <property type="term" value="P:bacterial-type flagellum-dependent cell motility"/>
    <property type="evidence" value="ECO:0007669"/>
    <property type="project" value="InterPro"/>
</dbReference>
<comment type="subunit">
    <text evidence="6">The basal body constitutes a major portion of the flagellar organelle and consists of a number of rings mounted on a central rod.</text>
</comment>
<dbReference type="PIRSF" id="PIRSF002889">
    <property type="entry name" value="Rod_FlgB"/>
    <property type="match status" value="1"/>
</dbReference>
<keyword evidence="7" id="KW-0966">Cell projection</keyword>
<evidence type="ECO:0000256" key="4">
    <source>
        <dbReference type="ARBA" id="ARBA00023143"/>
    </source>
</evidence>
<sequence>MIRQILFGSRSLALLKGGLDAGAARIRVTAENIAHAETPGYTPREVRFEELLGRARAAGEVPLARSHGAHLTAGSASGEIPRPRIVARAGRDGAEGADIEREMVALQKNEIQFRALSQMLADRYRQLREVIRPS</sequence>
<evidence type="ECO:0000313" key="7">
    <source>
        <dbReference type="EMBL" id="MBM3318707.1"/>
    </source>
</evidence>
<evidence type="ECO:0000256" key="5">
    <source>
        <dbReference type="ARBA" id="ARBA00024934"/>
    </source>
</evidence>
<dbReference type="Proteomes" id="UP000748308">
    <property type="component" value="Unassembled WGS sequence"/>
</dbReference>
<protein>
    <recommendedName>
        <fullName evidence="3 6">Flagellar basal body rod protein FlgB</fullName>
    </recommendedName>
</protein>